<dbReference type="AlphaFoldDB" id="A0A2G9IBE1"/>
<proteinExistence type="predicted"/>
<organism evidence="1 2">
    <name type="scientific">Handroanthus impetiginosus</name>
    <dbReference type="NCBI Taxonomy" id="429701"/>
    <lineage>
        <taxon>Eukaryota</taxon>
        <taxon>Viridiplantae</taxon>
        <taxon>Streptophyta</taxon>
        <taxon>Embryophyta</taxon>
        <taxon>Tracheophyta</taxon>
        <taxon>Spermatophyta</taxon>
        <taxon>Magnoliopsida</taxon>
        <taxon>eudicotyledons</taxon>
        <taxon>Gunneridae</taxon>
        <taxon>Pentapetalae</taxon>
        <taxon>asterids</taxon>
        <taxon>lamiids</taxon>
        <taxon>Lamiales</taxon>
        <taxon>Bignoniaceae</taxon>
        <taxon>Crescentiina</taxon>
        <taxon>Tabebuia alliance</taxon>
        <taxon>Handroanthus</taxon>
    </lineage>
</organism>
<comment type="caution">
    <text evidence="1">The sequence shown here is derived from an EMBL/GenBank/DDBJ whole genome shotgun (WGS) entry which is preliminary data.</text>
</comment>
<keyword evidence="2" id="KW-1185">Reference proteome</keyword>
<dbReference type="EMBL" id="NKXS01000014">
    <property type="protein sequence ID" value="PIN27065.1"/>
    <property type="molecule type" value="Genomic_DNA"/>
</dbReference>
<dbReference type="STRING" id="429701.A0A2G9IBE1"/>
<evidence type="ECO:0000313" key="1">
    <source>
        <dbReference type="EMBL" id="PIN27065.1"/>
    </source>
</evidence>
<accession>A0A2G9IBE1</accession>
<gene>
    <name evidence="1" type="ORF">CDL12_00163</name>
</gene>
<evidence type="ECO:0000313" key="2">
    <source>
        <dbReference type="Proteomes" id="UP000231279"/>
    </source>
</evidence>
<sequence length="242" mass="27498">MEPALLVGELKKLQQIGIVAEYLERFDDLKSHVLLFNKELKKSFFISCFISGLKEEIKGSVLIAKPQSFQQAVALVKRFETPNLKTPTQRQRSFSSPPIPLYLPKPNTTSPIRKLLTIAEMKARGEKNLCYNCNETYVPRHRSKKRPFFLMMTEGEEKAYLNYVGCEEECVDEVLLDSSKVSLNAMNGLVSCESIRLRGFPEGREVKILSDSGSTHYFIDKRVAGMLNTTKEHISPLMISDD</sequence>
<dbReference type="Proteomes" id="UP000231279">
    <property type="component" value="Unassembled WGS sequence"/>
</dbReference>
<name>A0A2G9IBE1_9LAMI</name>
<evidence type="ECO:0008006" key="3">
    <source>
        <dbReference type="Google" id="ProtNLM"/>
    </source>
</evidence>
<protein>
    <recommendedName>
        <fullName evidence="3">Retrotransposon gag domain-containing protein</fullName>
    </recommendedName>
</protein>
<dbReference type="OrthoDB" id="913048at2759"/>
<reference evidence="2" key="1">
    <citation type="journal article" date="2018" name="Gigascience">
        <title>Genome assembly of the Pink Ipe (Handroanthus impetiginosus, Bignoniaceae), a highly valued, ecologically keystone Neotropical timber forest tree.</title>
        <authorList>
            <person name="Silva-Junior O.B."/>
            <person name="Grattapaglia D."/>
            <person name="Novaes E."/>
            <person name="Collevatti R.G."/>
        </authorList>
    </citation>
    <scope>NUCLEOTIDE SEQUENCE [LARGE SCALE GENOMIC DNA]</scope>
    <source>
        <strain evidence="2">cv. UFG-1</strain>
    </source>
</reference>